<name>A0ABP6GAY7_9ACTN</name>
<dbReference type="Proteomes" id="UP001501842">
    <property type="component" value="Unassembled WGS sequence"/>
</dbReference>
<keyword evidence="1" id="KW-0812">Transmembrane</keyword>
<feature type="transmembrane region" description="Helical" evidence="1">
    <location>
        <begin position="34"/>
        <end position="54"/>
    </location>
</feature>
<evidence type="ECO:0000313" key="3">
    <source>
        <dbReference type="Proteomes" id="UP001501842"/>
    </source>
</evidence>
<dbReference type="InterPro" id="IPR058061">
    <property type="entry name" value="SCO4848-like"/>
</dbReference>
<evidence type="ECO:0000256" key="1">
    <source>
        <dbReference type="SAM" id="Phobius"/>
    </source>
</evidence>
<keyword evidence="1" id="KW-0472">Membrane</keyword>
<keyword evidence="3" id="KW-1185">Reference proteome</keyword>
<dbReference type="EMBL" id="BAAATZ010000001">
    <property type="protein sequence ID" value="GAA2718236.1"/>
    <property type="molecule type" value="Genomic_DNA"/>
</dbReference>
<proteinExistence type="predicted"/>
<comment type="caution">
    <text evidence="2">The sequence shown here is derived from an EMBL/GenBank/DDBJ whole genome shotgun (WGS) entry which is preliminary data.</text>
</comment>
<keyword evidence="1" id="KW-1133">Transmembrane helix</keyword>
<evidence type="ECO:0000313" key="2">
    <source>
        <dbReference type="EMBL" id="GAA2718236.1"/>
    </source>
</evidence>
<organism evidence="2 3">
    <name type="scientific">Actinocorallia aurantiaca</name>
    <dbReference type="NCBI Taxonomy" id="46204"/>
    <lineage>
        <taxon>Bacteria</taxon>
        <taxon>Bacillati</taxon>
        <taxon>Actinomycetota</taxon>
        <taxon>Actinomycetes</taxon>
        <taxon>Streptosporangiales</taxon>
        <taxon>Thermomonosporaceae</taxon>
        <taxon>Actinocorallia</taxon>
    </lineage>
</organism>
<accession>A0ABP6GAY7</accession>
<gene>
    <name evidence="2" type="ORF">GCM10010439_00850</name>
</gene>
<protein>
    <submittedName>
        <fullName evidence="2">Uncharacterized protein</fullName>
    </submittedName>
</protein>
<reference evidence="3" key="1">
    <citation type="journal article" date="2019" name="Int. J. Syst. Evol. Microbiol.">
        <title>The Global Catalogue of Microorganisms (GCM) 10K type strain sequencing project: providing services to taxonomists for standard genome sequencing and annotation.</title>
        <authorList>
            <consortium name="The Broad Institute Genomics Platform"/>
            <consortium name="The Broad Institute Genome Sequencing Center for Infectious Disease"/>
            <person name="Wu L."/>
            <person name="Ma J."/>
        </authorList>
    </citation>
    <scope>NUCLEOTIDE SEQUENCE [LARGE SCALE GENOMIC DNA]</scope>
    <source>
        <strain evidence="3">JCM 8201</strain>
    </source>
</reference>
<sequence>MFLLALAAFTAFEWIMLAKNLGSGPRRATAFYVIHYILAAANVVFAVILARIGWGAWKKAS</sequence>
<dbReference type="Pfam" id="PF26606">
    <property type="entry name" value="SCO4848"/>
    <property type="match status" value="1"/>
</dbReference>